<feature type="binding site" evidence="3">
    <location>
        <position position="138"/>
    </location>
    <ligand>
        <name>substrate</name>
    </ligand>
</feature>
<sequence>MDTALFRQLLGHLRVIYPEQDNGPLAGQLLAAMDLDPASPAPPGHQNLWSQDDIVLITYGNSVVDEGEKPLVTLDKLLTGELGQCLTAVHILPFFPYSSDDGFSVIDYVSVNDGLGDWGHISKIASHKVLMADLVINHMSSRSAWFDNFKRRRDPGKDYFKEASPDDDLSQVVRPRSSPLLTKVATEDGDRWVWCTFSSDQVDLDFANPTVLLEFVRIIAFYLEQGVRIFRLDAVAYLWKVPGTSSIHLQQTHEVVKLLRTLVEHKAQDAILITETNVPNRENLTYFGNANEAHVIYNFSLPPLLIHCLLSGSCRHLKTWAMSMPPAQNGTAYLNFIASHDGIGLRPAEDLLSEEELADFVATVSRSGGLVSYRRKGDEDKPYELNISLWDALKESVSGGDQQWQLARFLCAHTLMLGLEGIPAFYIHSLFATENDTQKVALTSRNRSINRHSWTLEALRTSLSNGSHHQQAFEALRHLIQVRRAQPAFHPNATQFTLHLGLQIFGVWRQSLDRSQSIFAIHNVSNQPQVLPLSSINLVSTDLWFDLISGQLFGDVQQELELAPYQCLWLSNRDYGASD</sequence>
<organism evidence="5 6">
    <name type="scientific">Gallaecimonas xiamenensis 3-C-1</name>
    <dbReference type="NCBI Taxonomy" id="745411"/>
    <lineage>
        <taxon>Bacteria</taxon>
        <taxon>Pseudomonadati</taxon>
        <taxon>Pseudomonadota</taxon>
        <taxon>Gammaproteobacteria</taxon>
        <taxon>Enterobacterales</taxon>
        <taxon>Gallaecimonadaceae</taxon>
        <taxon>Gallaecimonas</taxon>
    </lineage>
</organism>
<dbReference type="InterPro" id="IPR045857">
    <property type="entry name" value="O16G_dom_2"/>
</dbReference>
<feature type="domain" description="Glycosyl hydrolase family 13 catalytic" evidence="4">
    <location>
        <begin position="53"/>
        <end position="483"/>
    </location>
</feature>
<feature type="binding site" evidence="3">
    <location>
        <begin position="340"/>
        <end position="341"/>
    </location>
    <ligand>
        <name>substrate</name>
    </ligand>
</feature>
<name>K2JGE7_9GAMM</name>
<dbReference type="SUPFAM" id="SSF51011">
    <property type="entry name" value="Glycosyl hydrolase domain"/>
    <property type="match status" value="1"/>
</dbReference>
<dbReference type="GO" id="GO:0005975">
    <property type="term" value="P:carbohydrate metabolic process"/>
    <property type="evidence" value="ECO:0007669"/>
    <property type="project" value="InterPro"/>
</dbReference>
<keyword evidence="2" id="KW-0808">Transferase</keyword>
<dbReference type="CDD" id="cd11356">
    <property type="entry name" value="AmyAc_Sucrose_phosphorylase-like_1"/>
    <property type="match status" value="1"/>
</dbReference>
<dbReference type="SMART" id="SM00642">
    <property type="entry name" value="Aamy"/>
    <property type="match status" value="1"/>
</dbReference>
<dbReference type="PATRIC" id="fig|745411.4.peg.1881"/>
<dbReference type="OrthoDB" id="9805159at2"/>
<keyword evidence="1" id="KW-0328">Glycosyltransferase</keyword>
<dbReference type="GO" id="GO:0016798">
    <property type="term" value="F:hydrolase activity, acting on glycosyl bonds"/>
    <property type="evidence" value="ECO:0007669"/>
    <property type="project" value="UniProtKB-KW"/>
</dbReference>
<evidence type="ECO:0000313" key="5">
    <source>
        <dbReference type="EMBL" id="EKE73642.1"/>
    </source>
</evidence>
<dbReference type="eggNOG" id="COG0366">
    <property type="taxonomic scope" value="Bacteria"/>
</dbReference>
<evidence type="ECO:0000313" key="6">
    <source>
        <dbReference type="Proteomes" id="UP000006755"/>
    </source>
</evidence>
<dbReference type="AlphaFoldDB" id="K2JGE7"/>
<dbReference type="Pfam" id="PF00128">
    <property type="entry name" value="Alpha-amylase"/>
    <property type="match status" value="1"/>
</dbReference>
<dbReference type="PANTHER" id="PTHR38784:SF1">
    <property type="entry name" value="SUCROSE PHOSPHORYLASE"/>
    <property type="match status" value="1"/>
</dbReference>
<dbReference type="Gene3D" id="3.90.400.10">
    <property type="entry name" value="Oligo-1,6-glucosidase, Domain 2"/>
    <property type="match status" value="1"/>
</dbReference>
<keyword evidence="5" id="KW-0326">Glycosidase</keyword>
<dbReference type="PANTHER" id="PTHR38784">
    <property type="entry name" value="SUCROSE PHOSPHORYLASE"/>
    <property type="match status" value="1"/>
</dbReference>
<keyword evidence="6" id="KW-1185">Reference proteome</keyword>
<keyword evidence="5" id="KW-0378">Hydrolase</keyword>
<feature type="binding site" evidence="3">
    <location>
        <begin position="231"/>
        <end position="233"/>
    </location>
    <ligand>
        <name>substrate</name>
    </ligand>
</feature>
<protein>
    <submittedName>
        <fullName evidence="5">Putative alpha amylase, sucrose phosphorylase, (Trans)glycosidase</fullName>
    </submittedName>
</protein>
<dbReference type="STRING" id="745411.B3C1_09602"/>
<gene>
    <name evidence="5" type="ORF">B3C1_09602</name>
</gene>
<dbReference type="PIRSF" id="PIRSF003059">
    <property type="entry name" value="Sucrose_phosphorylase"/>
    <property type="match status" value="1"/>
</dbReference>
<dbReference type="InterPro" id="IPR017853">
    <property type="entry name" value="GH"/>
</dbReference>
<reference evidence="5 6" key="1">
    <citation type="journal article" date="2012" name="J. Bacteriol.">
        <title>Genome Sequence of Gallaecimonas xiamenensis Type Strain 3-C-1.</title>
        <authorList>
            <person name="Lai Q."/>
            <person name="Wang L."/>
            <person name="Wang W."/>
            <person name="Shao Z."/>
        </authorList>
    </citation>
    <scope>NUCLEOTIDE SEQUENCE [LARGE SCALE GENOMIC DNA]</scope>
    <source>
        <strain evidence="5 6">3-C-1</strain>
    </source>
</reference>
<dbReference type="EMBL" id="AMRI01000012">
    <property type="protein sequence ID" value="EKE73642.1"/>
    <property type="molecule type" value="Genomic_DNA"/>
</dbReference>
<dbReference type="InterPro" id="IPR033746">
    <property type="entry name" value="GGa_phosphorylase"/>
</dbReference>
<dbReference type="InterPro" id="IPR016377">
    <property type="entry name" value="Sucrose_GGa_phosphorylase-rel"/>
</dbReference>
<dbReference type="Gene3D" id="3.20.20.80">
    <property type="entry name" value="Glycosidases"/>
    <property type="match status" value="1"/>
</dbReference>
<accession>K2JGE7</accession>
<feature type="binding site" evidence="3">
    <location>
        <position position="100"/>
    </location>
    <ligand>
        <name>substrate</name>
    </ligand>
</feature>
<evidence type="ECO:0000256" key="3">
    <source>
        <dbReference type="PIRSR" id="PIRSR003059-2"/>
    </source>
</evidence>
<dbReference type="GO" id="GO:0016757">
    <property type="term" value="F:glycosyltransferase activity"/>
    <property type="evidence" value="ECO:0007669"/>
    <property type="project" value="UniProtKB-KW"/>
</dbReference>
<comment type="caution">
    <text evidence="5">The sequence shown here is derived from an EMBL/GenBank/DDBJ whole genome shotgun (WGS) entry which is preliminary data.</text>
</comment>
<dbReference type="SUPFAM" id="SSF51445">
    <property type="entry name" value="(Trans)glycosidases"/>
    <property type="match status" value="1"/>
</dbReference>
<proteinExistence type="predicted"/>
<feature type="binding site" evidence="3">
    <location>
        <position position="447"/>
    </location>
    <ligand>
        <name>substrate</name>
    </ligand>
</feature>
<dbReference type="InterPro" id="IPR013780">
    <property type="entry name" value="Glyco_hydro_b"/>
</dbReference>
<dbReference type="InterPro" id="IPR006047">
    <property type="entry name" value="GH13_cat_dom"/>
</dbReference>
<evidence type="ECO:0000256" key="2">
    <source>
        <dbReference type="ARBA" id="ARBA00022679"/>
    </source>
</evidence>
<dbReference type="Proteomes" id="UP000006755">
    <property type="component" value="Unassembled WGS sequence"/>
</dbReference>
<evidence type="ECO:0000259" key="4">
    <source>
        <dbReference type="SMART" id="SM00642"/>
    </source>
</evidence>
<evidence type="ECO:0000256" key="1">
    <source>
        <dbReference type="ARBA" id="ARBA00022676"/>
    </source>
</evidence>
<dbReference type="RefSeq" id="WP_008484500.1">
    <property type="nucleotide sequence ID" value="NZ_AMRI01000012.1"/>
</dbReference>
<dbReference type="Gene3D" id="2.60.40.1180">
    <property type="entry name" value="Golgi alpha-mannosidase II"/>
    <property type="match status" value="1"/>
</dbReference>